<protein>
    <recommendedName>
        <fullName evidence="4">ABC-2 family transporter protein</fullName>
    </recommendedName>
</protein>
<feature type="transmembrane region" description="Helical" evidence="1">
    <location>
        <begin position="184"/>
        <end position="202"/>
    </location>
</feature>
<keyword evidence="3" id="KW-1185">Reference proteome</keyword>
<organism evidence="2 3">
    <name type="scientific">Novipirellula artificiosorum</name>
    <dbReference type="NCBI Taxonomy" id="2528016"/>
    <lineage>
        <taxon>Bacteria</taxon>
        <taxon>Pseudomonadati</taxon>
        <taxon>Planctomycetota</taxon>
        <taxon>Planctomycetia</taxon>
        <taxon>Pirellulales</taxon>
        <taxon>Pirellulaceae</taxon>
        <taxon>Novipirellula</taxon>
    </lineage>
</organism>
<comment type="caution">
    <text evidence="2">The sequence shown here is derived from an EMBL/GenBank/DDBJ whole genome shotgun (WGS) entry which is preliminary data.</text>
</comment>
<dbReference type="EMBL" id="SJPV01000014">
    <property type="protein sequence ID" value="TWU32002.1"/>
    <property type="molecule type" value="Genomic_DNA"/>
</dbReference>
<evidence type="ECO:0000313" key="3">
    <source>
        <dbReference type="Proteomes" id="UP000319143"/>
    </source>
</evidence>
<dbReference type="OrthoDB" id="258451at2"/>
<accession>A0A5C6D4Z2</accession>
<keyword evidence="1" id="KW-0472">Membrane</keyword>
<feature type="transmembrane region" description="Helical" evidence="1">
    <location>
        <begin position="12"/>
        <end position="33"/>
    </location>
</feature>
<evidence type="ECO:0000256" key="1">
    <source>
        <dbReference type="SAM" id="Phobius"/>
    </source>
</evidence>
<evidence type="ECO:0000313" key="2">
    <source>
        <dbReference type="EMBL" id="TWU32002.1"/>
    </source>
</evidence>
<feature type="transmembrane region" description="Helical" evidence="1">
    <location>
        <begin position="129"/>
        <end position="149"/>
    </location>
</feature>
<gene>
    <name evidence="2" type="ORF">Poly41_58900</name>
</gene>
<keyword evidence="1" id="KW-1133">Transmembrane helix</keyword>
<reference evidence="2 3" key="1">
    <citation type="submission" date="2019-02" db="EMBL/GenBank/DDBJ databases">
        <title>Deep-cultivation of Planctomycetes and their phenomic and genomic characterization uncovers novel biology.</title>
        <authorList>
            <person name="Wiegand S."/>
            <person name="Jogler M."/>
            <person name="Boedeker C."/>
            <person name="Pinto D."/>
            <person name="Vollmers J."/>
            <person name="Rivas-Marin E."/>
            <person name="Kohn T."/>
            <person name="Peeters S.H."/>
            <person name="Heuer A."/>
            <person name="Rast P."/>
            <person name="Oberbeckmann S."/>
            <person name="Bunk B."/>
            <person name="Jeske O."/>
            <person name="Meyerdierks A."/>
            <person name="Storesund J.E."/>
            <person name="Kallscheuer N."/>
            <person name="Luecker S."/>
            <person name="Lage O.M."/>
            <person name="Pohl T."/>
            <person name="Merkel B.J."/>
            <person name="Hornburger P."/>
            <person name="Mueller R.-W."/>
            <person name="Bruemmer F."/>
            <person name="Labrenz M."/>
            <person name="Spormann A.M."/>
            <person name="Op Den Camp H."/>
            <person name="Overmann J."/>
            <person name="Amann R."/>
            <person name="Jetten M.S.M."/>
            <person name="Mascher T."/>
            <person name="Medema M.H."/>
            <person name="Devos D.P."/>
            <person name="Kaster A.-K."/>
            <person name="Ovreas L."/>
            <person name="Rohde M."/>
            <person name="Galperin M.Y."/>
            <person name="Jogler C."/>
        </authorList>
    </citation>
    <scope>NUCLEOTIDE SEQUENCE [LARGE SCALE GENOMIC DNA]</scope>
    <source>
        <strain evidence="2 3">Poly41</strain>
    </source>
</reference>
<feature type="transmembrane region" description="Helical" evidence="1">
    <location>
        <begin position="45"/>
        <end position="66"/>
    </location>
</feature>
<feature type="transmembrane region" description="Helical" evidence="1">
    <location>
        <begin position="87"/>
        <end position="109"/>
    </location>
</feature>
<sequence>MKILVWKELRENVRLLPIGLFVVAITCWMTLPGRNSTQVLIASDLVFNLAMIAPLLAFALGVIQAFRDLQPASRAYLNHRGVTDSQVFLAKTFAAFVIYLIAIGVPLLLSAAWIAMRGLEYYPMRPAQVLPPLVFAIAAFSLHPASMMVMSRDGSWWGTRLFPLVVAGGMTMLFFLFLRDGGMFGVGIGMAIVPFALAWLVATAREAWIDLASDPASSAYNTPQRSRWLLPIYLVFCCLIVVCTAIGFAISAIETARRSTVYESVPYHQVSIDIETGKPWLVTEKSGYDPKTNDYETSQIGGDVIEDGKEVDPREEIDSSQQFRSLNYLYDLRTFPNGGDGFFSRLATTYGSSGLLFSYDVRGYLLAYDHWPRRQWRYTFFADKVQRSGGFSGTRFTVSPGGFRSSFGLFANAGYDTPLVDHRGVYVLKMDSLEITPIVDEPVEAVTMVQLDEDQAPRMVLRSGNKLMEYRLLDQAGSDDWFRPLPEGVYTRTVPLPDKIRFTAELSREFELPAPLQAFDTLLVGATAQGFVLVENRNAKRVFEIDKDGSAEMVQYSVNPAAKDGLQKDELTPEFIPAAFIPGGLVIGGLATAFVINVVDGNPIAVIDAIRQNPVSTTSFIVLFLVGLVFCYAFAFWAAKQRGLHAKSRRRWLVSVPILGLAAPLSILAIYRRIYQEPCPNCDAMRRVDEDVCPNCGKPWDPPANDGIEIFDEAVTMASPCDAI</sequence>
<dbReference type="AlphaFoldDB" id="A0A5C6D4Z2"/>
<name>A0A5C6D4Z2_9BACT</name>
<dbReference type="RefSeq" id="WP_146530640.1">
    <property type="nucleotide sequence ID" value="NZ_SJPV01000014.1"/>
</dbReference>
<dbReference type="Proteomes" id="UP000319143">
    <property type="component" value="Unassembled WGS sequence"/>
</dbReference>
<feature type="transmembrane region" description="Helical" evidence="1">
    <location>
        <begin position="161"/>
        <end position="178"/>
    </location>
</feature>
<feature type="transmembrane region" description="Helical" evidence="1">
    <location>
        <begin position="228"/>
        <end position="250"/>
    </location>
</feature>
<feature type="transmembrane region" description="Helical" evidence="1">
    <location>
        <begin position="651"/>
        <end position="671"/>
    </location>
</feature>
<keyword evidence="1" id="KW-0812">Transmembrane</keyword>
<proteinExistence type="predicted"/>
<feature type="transmembrane region" description="Helical" evidence="1">
    <location>
        <begin position="620"/>
        <end position="639"/>
    </location>
</feature>
<evidence type="ECO:0008006" key="4">
    <source>
        <dbReference type="Google" id="ProtNLM"/>
    </source>
</evidence>